<dbReference type="EMBL" id="VXIS01000289">
    <property type="protein sequence ID" value="KAA8895086.1"/>
    <property type="molecule type" value="Genomic_DNA"/>
</dbReference>
<dbReference type="Proteomes" id="UP000326924">
    <property type="component" value="Unassembled WGS sequence"/>
</dbReference>
<accession>A0A5J5EJF3</accession>
<organism evidence="1 2">
    <name type="scientific">Sphaerosporella brunnea</name>
    <dbReference type="NCBI Taxonomy" id="1250544"/>
    <lineage>
        <taxon>Eukaryota</taxon>
        <taxon>Fungi</taxon>
        <taxon>Dikarya</taxon>
        <taxon>Ascomycota</taxon>
        <taxon>Pezizomycotina</taxon>
        <taxon>Pezizomycetes</taxon>
        <taxon>Pezizales</taxon>
        <taxon>Pyronemataceae</taxon>
        <taxon>Sphaerosporella</taxon>
    </lineage>
</organism>
<gene>
    <name evidence="1" type="ORF">FN846DRAFT_357321</name>
</gene>
<proteinExistence type="predicted"/>
<reference evidence="1 2" key="1">
    <citation type="submission" date="2019-09" db="EMBL/GenBank/DDBJ databases">
        <title>Draft genome of the ectomycorrhizal ascomycete Sphaerosporella brunnea.</title>
        <authorList>
            <consortium name="DOE Joint Genome Institute"/>
            <person name="Benucci G.M."/>
            <person name="Marozzi G."/>
            <person name="Antonielli L."/>
            <person name="Sanchez S."/>
            <person name="Marco P."/>
            <person name="Wang X."/>
            <person name="Falini L.B."/>
            <person name="Barry K."/>
            <person name="Haridas S."/>
            <person name="Lipzen A."/>
            <person name="Labutti K."/>
            <person name="Grigoriev I.V."/>
            <person name="Murat C."/>
            <person name="Martin F."/>
            <person name="Albertini E."/>
            <person name="Donnini D."/>
            <person name="Bonito G."/>
        </authorList>
    </citation>
    <scope>NUCLEOTIDE SEQUENCE [LARGE SCALE GENOMIC DNA]</scope>
    <source>
        <strain evidence="1 2">Sb_GMNB300</strain>
    </source>
</reference>
<name>A0A5J5EJF3_9PEZI</name>
<evidence type="ECO:0000313" key="1">
    <source>
        <dbReference type="EMBL" id="KAA8895086.1"/>
    </source>
</evidence>
<comment type="caution">
    <text evidence="1">The sequence shown here is derived from an EMBL/GenBank/DDBJ whole genome shotgun (WGS) entry which is preliminary data.</text>
</comment>
<protein>
    <submittedName>
        <fullName evidence="1">Uncharacterized protein</fullName>
    </submittedName>
</protein>
<dbReference type="AlphaFoldDB" id="A0A5J5EJF3"/>
<evidence type="ECO:0000313" key="2">
    <source>
        <dbReference type="Proteomes" id="UP000326924"/>
    </source>
</evidence>
<dbReference type="InParanoid" id="A0A5J5EJF3"/>
<sequence length="81" mass="8946">MAVVSFVFTAFLIPSQPWKFRAVVQFDNPLAFPLPGVDTDVDTIIRISLRVYAEHPSLCCTSLGVYVPILPLLPVGSFDVH</sequence>
<keyword evidence="2" id="KW-1185">Reference proteome</keyword>